<organism evidence="3">
    <name type="scientific">Capitella teleta</name>
    <name type="common">Polychaete worm</name>
    <dbReference type="NCBI Taxonomy" id="283909"/>
    <lineage>
        <taxon>Eukaryota</taxon>
        <taxon>Metazoa</taxon>
        <taxon>Spiralia</taxon>
        <taxon>Lophotrochozoa</taxon>
        <taxon>Annelida</taxon>
        <taxon>Polychaeta</taxon>
        <taxon>Sedentaria</taxon>
        <taxon>Scolecida</taxon>
        <taxon>Capitellidae</taxon>
        <taxon>Capitella</taxon>
    </lineage>
</organism>
<evidence type="ECO:0000256" key="2">
    <source>
        <dbReference type="SAM" id="Phobius"/>
    </source>
</evidence>
<evidence type="ECO:0000313" key="4">
    <source>
        <dbReference type="EnsemblMetazoa" id="CapteP197298"/>
    </source>
</evidence>
<sequence>MALGVLTFSCNGVRLLTALLEDNQAINMISILVLCFAGTLMNYALGNECNYTALAQCWAPLAGLVDPHQLLFPVFNDGALEQFCRQCKNPVKVPTRAGETPISGFQRPYEPNGLGGAAKSNHV</sequence>
<keyword evidence="2" id="KW-1133">Transmembrane helix</keyword>
<dbReference type="EMBL" id="KB309148">
    <property type="protein sequence ID" value="ELT95348.1"/>
    <property type="molecule type" value="Genomic_DNA"/>
</dbReference>
<name>R7TND0_CAPTE</name>
<reference evidence="4" key="3">
    <citation type="submission" date="2015-06" db="UniProtKB">
        <authorList>
            <consortium name="EnsemblMetazoa"/>
        </authorList>
    </citation>
    <scope>IDENTIFICATION</scope>
</reference>
<proteinExistence type="predicted"/>
<dbReference type="EnsemblMetazoa" id="CapteT197298">
    <property type="protein sequence ID" value="CapteP197298"/>
    <property type="gene ID" value="CapteG197298"/>
</dbReference>
<dbReference type="EMBL" id="AMQN01011861">
    <property type="status" value="NOT_ANNOTATED_CDS"/>
    <property type="molecule type" value="Genomic_DNA"/>
</dbReference>
<reference evidence="5" key="1">
    <citation type="submission" date="2012-12" db="EMBL/GenBank/DDBJ databases">
        <authorList>
            <person name="Hellsten U."/>
            <person name="Grimwood J."/>
            <person name="Chapman J.A."/>
            <person name="Shapiro H."/>
            <person name="Aerts A."/>
            <person name="Otillar R.P."/>
            <person name="Terry A.Y."/>
            <person name="Boore J.L."/>
            <person name="Simakov O."/>
            <person name="Marletaz F."/>
            <person name="Cho S.-J."/>
            <person name="Edsinger-Gonzales E."/>
            <person name="Havlak P."/>
            <person name="Kuo D.-H."/>
            <person name="Larsson T."/>
            <person name="Lv J."/>
            <person name="Arendt D."/>
            <person name="Savage R."/>
            <person name="Osoegawa K."/>
            <person name="de Jong P."/>
            <person name="Lindberg D.R."/>
            <person name="Seaver E.C."/>
            <person name="Weisblat D.A."/>
            <person name="Putnam N.H."/>
            <person name="Grigoriev I.V."/>
            <person name="Rokhsar D.S."/>
        </authorList>
    </citation>
    <scope>NUCLEOTIDE SEQUENCE</scope>
    <source>
        <strain evidence="5">I ESC-2004</strain>
    </source>
</reference>
<evidence type="ECO:0000313" key="5">
    <source>
        <dbReference type="Proteomes" id="UP000014760"/>
    </source>
</evidence>
<evidence type="ECO:0000256" key="1">
    <source>
        <dbReference type="SAM" id="MobiDB-lite"/>
    </source>
</evidence>
<dbReference type="AlphaFoldDB" id="R7TND0"/>
<protein>
    <submittedName>
        <fullName evidence="3 4">Uncharacterized protein</fullName>
    </submittedName>
</protein>
<reference evidence="3 5" key="2">
    <citation type="journal article" date="2013" name="Nature">
        <title>Insights into bilaterian evolution from three spiralian genomes.</title>
        <authorList>
            <person name="Simakov O."/>
            <person name="Marletaz F."/>
            <person name="Cho S.J."/>
            <person name="Edsinger-Gonzales E."/>
            <person name="Havlak P."/>
            <person name="Hellsten U."/>
            <person name="Kuo D.H."/>
            <person name="Larsson T."/>
            <person name="Lv J."/>
            <person name="Arendt D."/>
            <person name="Savage R."/>
            <person name="Osoegawa K."/>
            <person name="de Jong P."/>
            <person name="Grimwood J."/>
            <person name="Chapman J.A."/>
            <person name="Shapiro H."/>
            <person name="Aerts A."/>
            <person name="Otillar R.P."/>
            <person name="Terry A.Y."/>
            <person name="Boore J.L."/>
            <person name="Grigoriev I.V."/>
            <person name="Lindberg D.R."/>
            <person name="Seaver E.C."/>
            <person name="Weisblat D.A."/>
            <person name="Putnam N.H."/>
            <person name="Rokhsar D.S."/>
        </authorList>
    </citation>
    <scope>NUCLEOTIDE SEQUENCE</scope>
    <source>
        <strain evidence="3 5">I ESC-2004</strain>
    </source>
</reference>
<feature type="region of interest" description="Disordered" evidence="1">
    <location>
        <begin position="98"/>
        <end position="123"/>
    </location>
</feature>
<feature type="transmembrane region" description="Helical" evidence="2">
    <location>
        <begin position="25"/>
        <end position="45"/>
    </location>
</feature>
<accession>R7TND0</accession>
<evidence type="ECO:0000313" key="3">
    <source>
        <dbReference type="EMBL" id="ELT95348.1"/>
    </source>
</evidence>
<keyword evidence="2" id="KW-0472">Membrane</keyword>
<dbReference type="Proteomes" id="UP000014760">
    <property type="component" value="Unassembled WGS sequence"/>
</dbReference>
<gene>
    <name evidence="3" type="ORF">CAPTEDRAFT_197298</name>
</gene>
<keyword evidence="2" id="KW-0812">Transmembrane</keyword>
<keyword evidence="5" id="KW-1185">Reference proteome</keyword>
<dbReference type="HOGENOM" id="CLU_2017378_0_0_1"/>